<proteinExistence type="predicted"/>
<name>A0AA86NL67_9EUKA</name>
<gene>
    <name evidence="2" type="ORF">HINF_LOCUS10999</name>
    <name evidence="1" type="ORF">HINF_LOCUS9882</name>
</gene>
<evidence type="ECO:0000313" key="3">
    <source>
        <dbReference type="Proteomes" id="UP001642409"/>
    </source>
</evidence>
<dbReference type="EMBL" id="CAXDID020000024">
    <property type="protein sequence ID" value="CAL5989727.1"/>
    <property type="molecule type" value="Genomic_DNA"/>
</dbReference>
<accession>A0AA86NL67</accession>
<comment type="caution">
    <text evidence="1">The sequence shown here is derived from an EMBL/GenBank/DDBJ whole genome shotgun (WGS) entry which is preliminary data.</text>
</comment>
<dbReference type="AlphaFoldDB" id="A0AA86NL67"/>
<evidence type="ECO:0000313" key="2">
    <source>
        <dbReference type="EMBL" id="CAL5989727.1"/>
    </source>
</evidence>
<reference evidence="1" key="1">
    <citation type="submission" date="2023-06" db="EMBL/GenBank/DDBJ databases">
        <authorList>
            <person name="Kurt Z."/>
        </authorList>
    </citation>
    <scope>NUCLEOTIDE SEQUENCE</scope>
</reference>
<evidence type="ECO:0000313" key="1">
    <source>
        <dbReference type="EMBL" id="CAI9922237.1"/>
    </source>
</evidence>
<dbReference type="EMBL" id="CATOUU010000248">
    <property type="protein sequence ID" value="CAI9922237.1"/>
    <property type="molecule type" value="Genomic_DNA"/>
</dbReference>
<dbReference type="Proteomes" id="UP001642409">
    <property type="component" value="Unassembled WGS sequence"/>
</dbReference>
<reference evidence="2 3" key="2">
    <citation type="submission" date="2024-07" db="EMBL/GenBank/DDBJ databases">
        <authorList>
            <person name="Akdeniz Z."/>
        </authorList>
    </citation>
    <scope>NUCLEOTIDE SEQUENCE [LARGE SCALE GENOMIC DNA]</scope>
</reference>
<organism evidence="1">
    <name type="scientific">Hexamita inflata</name>
    <dbReference type="NCBI Taxonomy" id="28002"/>
    <lineage>
        <taxon>Eukaryota</taxon>
        <taxon>Metamonada</taxon>
        <taxon>Diplomonadida</taxon>
        <taxon>Hexamitidae</taxon>
        <taxon>Hexamitinae</taxon>
        <taxon>Hexamita</taxon>
    </lineage>
</organism>
<keyword evidence="3" id="KW-1185">Reference proteome</keyword>
<sequence length="221" mass="26482">MQEQLISSLAKLLLIPNQHELIVYSVLMLPDNEHKDLFKNVSELLLTSEYNVKFLFNQLVLNYMVNKNRWICNQSLLNQSRCYNLRDNRPRTQSQVSIDFQNRFSSALKQVLQVDCDNKELCEITVCYLKLNNTAQFWRQMHTLIPDKSHTQLREYFQNSFKRFMHQEFLDQADKLVLKELISQMPDCRPSEIAGKFMEQMQNRNYFQRNVVMYIINLKNK</sequence>
<protein>
    <submittedName>
        <fullName evidence="2">Hypothetical_protein</fullName>
    </submittedName>
</protein>